<dbReference type="Pfam" id="PF01202">
    <property type="entry name" value="SKI"/>
    <property type="match status" value="1"/>
</dbReference>
<accession>W2C1E6</accession>
<dbReference type="GO" id="GO:0004765">
    <property type="term" value="F:shikimate kinase activity"/>
    <property type="evidence" value="ECO:0007669"/>
    <property type="project" value="UniProtKB-UniRule"/>
</dbReference>
<comment type="caution">
    <text evidence="7">Lacks conserved residue(s) required for the propagation of feature annotation.</text>
</comment>
<feature type="binding site" evidence="7">
    <location>
        <position position="79"/>
    </location>
    <ligand>
        <name>substrate</name>
    </ligand>
</feature>
<dbReference type="GO" id="GO:0000287">
    <property type="term" value="F:magnesium ion binding"/>
    <property type="evidence" value="ECO:0007669"/>
    <property type="project" value="UniProtKB-UniRule"/>
</dbReference>
<feature type="binding site" evidence="7">
    <location>
        <position position="33"/>
    </location>
    <ligand>
        <name>substrate</name>
    </ligand>
</feature>
<dbReference type="PATRIC" id="fig|1411148.3.peg.1997"/>
<dbReference type="EC" id="2.7.1.71" evidence="7"/>
<keyword evidence="7" id="KW-0479">Metal-binding</keyword>
<dbReference type="GO" id="GO:0005524">
    <property type="term" value="F:ATP binding"/>
    <property type="evidence" value="ECO:0007669"/>
    <property type="project" value="UniProtKB-UniRule"/>
</dbReference>
<keyword evidence="7" id="KW-0460">Magnesium</keyword>
<evidence type="ECO:0000256" key="4">
    <source>
        <dbReference type="ARBA" id="ARBA00022777"/>
    </source>
</evidence>
<comment type="caution">
    <text evidence="8">The sequence shown here is derived from an EMBL/GenBank/DDBJ whole genome shotgun (WGS) entry which is preliminary data.</text>
</comment>
<dbReference type="NCBIfam" id="NF010555">
    <property type="entry name" value="PRK13949.1"/>
    <property type="match status" value="1"/>
</dbReference>
<organism evidence="8 9">
    <name type="scientific">Tannerella sp. oral taxon BU063 isolate Cell 2</name>
    <dbReference type="NCBI Taxonomy" id="1411148"/>
    <lineage>
        <taxon>Bacteria</taxon>
        <taxon>Pseudomonadati</taxon>
        <taxon>Bacteroidota</taxon>
        <taxon>Bacteroidia</taxon>
        <taxon>Bacteroidales</taxon>
        <taxon>Tannerellaceae</taxon>
        <taxon>Tannerella</taxon>
    </lineage>
</organism>
<dbReference type="GO" id="GO:0009423">
    <property type="term" value="P:chorismate biosynthetic process"/>
    <property type="evidence" value="ECO:0007669"/>
    <property type="project" value="UniProtKB-UniRule"/>
</dbReference>
<feature type="binding site" evidence="7">
    <location>
        <position position="15"/>
    </location>
    <ligand>
        <name>Mg(2+)</name>
        <dbReference type="ChEBI" id="CHEBI:18420"/>
    </ligand>
</feature>
<proteinExistence type="inferred from homology"/>
<dbReference type="GO" id="GO:0009073">
    <property type="term" value="P:aromatic amino acid family biosynthetic process"/>
    <property type="evidence" value="ECO:0007669"/>
    <property type="project" value="UniProtKB-KW"/>
</dbReference>
<feature type="binding site" evidence="7">
    <location>
        <position position="140"/>
    </location>
    <ligand>
        <name>substrate</name>
    </ligand>
</feature>
<dbReference type="InterPro" id="IPR000623">
    <property type="entry name" value="Shikimate_kinase/TSH1"/>
</dbReference>
<keyword evidence="7" id="KW-0963">Cytoplasm</keyword>
<dbReference type="InterPro" id="IPR027417">
    <property type="entry name" value="P-loop_NTPase"/>
</dbReference>
<dbReference type="HAMAP" id="MF_00109">
    <property type="entry name" value="Shikimate_kinase"/>
    <property type="match status" value="1"/>
</dbReference>
<evidence type="ECO:0000256" key="6">
    <source>
        <dbReference type="ARBA" id="ARBA00023141"/>
    </source>
</evidence>
<gene>
    <name evidence="7" type="primary">aroK</name>
    <name evidence="8" type="ORF">N425_12095</name>
</gene>
<comment type="function">
    <text evidence="7">Catalyzes the specific phosphorylation of the 3-hydroxyl group of shikimic acid using ATP as a cosubstrate.</text>
</comment>
<keyword evidence="3 7" id="KW-0547">Nucleotide-binding</keyword>
<feature type="binding site" evidence="7">
    <location>
        <begin position="11"/>
        <end position="16"/>
    </location>
    <ligand>
        <name>ATP</name>
        <dbReference type="ChEBI" id="CHEBI:30616"/>
    </ligand>
</feature>
<feature type="binding site" evidence="7">
    <location>
        <position position="118"/>
    </location>
    <ligand>
        <name>ATP</name>
        <dbReference type="ChEBI" id="CHEBI:30616"/>
    </ligand>
</feature>
<evidence type="ECO:0000256" key="5">
    <source>
        <dbReference type="ARBA" id="ARBA00022840"/>
    </source>
</evidence>
<feature type="binding site" evidence="7">
    <location>
        <position position="57"/>
    </location>
    <ligand>
        <name>substrate</name>
    </ligand>
</feature>
<keyword evidence="4 7" id="KW-0418">Kinase</keyword>
<comment type="pathway">
    <text evidence="7">Metabolic intermediate biosynthesis; chorismate biosynthesis; chorismate from D-erythrose 4-phosphate and phosphoenolpyruvate: step 5/7.</text>
</comment>
<dbReference type="AlphaFoldDB" id="W2C1E6"/>
<dbReference type="SUPFAM" id="SSF52540">
    <property type="entry name" value="P-loop containing nucleoside triphosphate hydrolases"/>
    <property type="match status" value="1"/>
</dbReference>
<keyword evidence="1 7" id="KW-0028">Amino-acid biosynthesis</keyword>
<dbReference type="CDD" id="cd00464">
    <property type="entry name" value="SK"/>
    <property type="match status" value="1"/>
</dbReference>
<evidence type="ECO:0000256" key="7">
    <source>
        <dbReference type="HAMAP-Rule" id="MF_00109"/>
    </source>
</evidence>
<dbReference type="GO" id="GO:0005829">
    <property type="term" value="C:cytosol"/>
    <property type="evidence" value="ECO:0007669"/>
    <property type="project" value="TreeGrafter"/>
</dbReference>
<comment type="subunit">
    <text evidence="7">Monomer.</text>
</comment>
<keyword evidence="2 7" id="KW-0808">Transferase</keyword>
<keyword evidence="5 7" id="KW-0067">ATP-binding</keyword>
<evidence type="ECO:0000256" key="3">
    <source>
        <dbReference type="ARBA" id="ARBA00022741"/>
    </source>
</evidence>
<comment type="similarity">
    <text evidence="7">Belongs to the shikimate kinase family.</text>
</comment>
<dbReference type="PANTHER" id="PTHR21087">
    <property type="entry name" value="SHIKIMATE KINASE"/>
    <property type="match status" value="1"/>
</dbReference>
<dbReference type="Proteomes" id="UP000018837">
    <property type="component" value="Unassembled WGS sequence"/>
</dbReference>
<dbReference type="Gene3D" id="3.40.50.300">
    <property type="entry name" value="P-loop containing nucleotide triphosphate hydrolases"/>
    <property type="match status" value="1"/>
</dbReference>
<dbReference type="InterPro" id="IPR031322">
    <property type="entry name" value="Shikimate/glucono_kinase"/>
</dbReference>
<evidence type="ECO:0000313" key="9">
    <source>
        <dbReference type="Proteomes" id="UP000018837"/>
    </source>
</evidence>
<dbReference type="PANTHER" id="PTHR21087:SF16">
    <property type="entry name" value="SHIKIMATE KINASE 1, CHLOROPLASTIC"/>
    <property type="match status" value="1"/>
</dbReference>
<comment type="cofactor">
    <cofactor evidence="7">
        <name>Mg(2+)</name>
        <dbReference type="ChEBI" id="CHEBI:18420"/>
    </cofactor>
    <text evidence="7">Binds 1 Mg(2+) ion per subunit.</text>
</comment>
<comment type="catalytic activity">
    <reaction evidence="7">
        <text>shikimate + ATP = 3-phosphoshikimate + ADP + H(+)</text>
        <dbReference type="Rhea" id="RHEA:13121"/>
        <dbReference type="ChEBI" id="CHEBI:15378"/>
        <dbReference type="ChEBI" id="CHEBI:30616"/>
        <dbReference type="ChEBI" id="CHEBI:36208"/>
        <dbReference type="ChEBI" id="CHEBI:145989"/>
        <dbReference type="ChEBI" id="CHEBI:456216"/>
        <dbReference type="EC" id="2.7.1.71"/>
    </reaction>
</comment>
<name>W2C1E6_9BACT</name>
<keyword evidence="6 7" id="KW-0057">Aromatic amino acid biosynthesis</keyword>
<sequence>MQRIFLIGYMGVGKTTLGKALADRTGLSFIDLDLFIEGRYRKTIRQIFEVEGEEAFREIERKALHEVAEFEDIILSTGGGTPCFFDNMTYMNRVGTTVYLKASPEALTERISLCKHSRPAVRHLDGEALAAFVRDALTHRTPYYERAHHAFDVERLVNDNDTDDAAHRLQQLLYGHGERR</sequence>
<evidence type="ECO:0000313" key="8">
    <source>
        <dbReference type="EMBL" id="ETK01034.1"/>
    </source>
</evidence>
<evidence type="ECO:0000256" key="1">
    <source>
        <dbReference type="ARBA" id="ARBA00022605"/>
    </source>
</evidence>
<reference evidence="8 9" key="1">
    <citation type="submission" date="2013-11" db="EMBL/GenBank/DDBJ databases">
        <title>Single cell genomics of uncultured Tannerella BU063 (oral taxon 286).</title>
        <authorList>
            <person name="Beall C.J."/>
            <person name="Campbell A.G."/>
            <person name="Griffen A.L."/>
            <person name="Podar M."/>
            <person name="Leys E.J."/>
        </authorList>
    </citation>
    <scope>NUCLEOTIDE SEQUENCE [LARGE SCALE GENOMIC DNA]</scope>
    <source>
        <strain evidence="8">Cell 2</strain>
    </source>
</reference>
<evidence type="ECO:0000256" key="2">
    <source>
        <dbReference type="ARBA" id="ARBA00022679"/>
    </source>
</evidence>
<dbReference type="PRINTS" id="PR01100">
    <property type="entry name" value="SHIKIMTKNASE"/>
</dbReference>
<comment type="subcellular location">
    <subcellularLocation>
        <location evidence="7">Cytoplasm</location>
    </subcellularLocation>
</comment>
<dbReference type="EMBL" id="AYUF01000492">
    <property type="protein sequence ID" value="ETK01034.1"/>
    <property type="molecule type" value="Genomic_DNA"/>
</dbReference>
<dbReference type="UniPathway" id="UPA00053">
    <property type="reaction ID" value="UER00088"/>
</dbReference>
<protein>
    <recommendedName>
        <fullName evidence="7">Shikimate kinase</fullName>
        <shortName evidence="7">SK</shortName>
        <ecNumber evidence="7">2.7.1.71</ecNumber>
    </recommendedName>
</protein>
<dbReference type="GO" id="GO:0008652">
    <property type="term" value="P:amino acid biosynthetic process"/>
    <property type="evidence" value="ECO:0007669"/>
    <property type="project" value="UniProtKB-KW"/>
</dbReference>